<reference evidence="1 2" key="1">
    <citation type="journal article" date="2020" name="Nature">
        <title>Six reference-quality genomes reveal evolution of bat adaptations.</title>
        <authorList>
            <person name="Jebb D."/>
            <person name="Huang Z."/>
            <person name="Pippel M."/>
            <person name="Hughes G.M."/>
            <person name="Lavrichenko K."/>
            <person name="Devanna P."/>
            <person name="Winkler S."/>
            <person name="Jermiin L.S."/>
            <person name="Skirmuntt E.C."/>
            <person name="Katzourakis A."/>
            <person name="Burkitt-Gray L."/>
            <person name="Ray D.A."/>
            <person name="Sullivan K.A.M."/>
            <person name="Roscito J.G."/>
            <person name="Kirilenko B.M."/>
            <person name="Davalos L.M."/>
            <person name="Corthals A.P."/>
            <person name="Power M.L."/>
            <person name="Jones G."/>
            <person name="Ransome R.D."/>
            <person name="Dechmann D.K.N."/>
            <person name="Locatelli A.G."/>
            <person name="Puechmaille S.J."/>
            <person name="Fedrigo O."/>
            <person name="Jarvis E.D."/>
            <person name="Hiller M."/>
            <person name="Vernes S.C."/>
            <person name="Myers E.W."/>
            <person name="Teeling E.C."/>
        </authorList>
    </citation>
    <scope>NUCLEOTIDE SEQUENCE [LARGE SCALE GENOMIC DNA]</scope>
    <source>
        <strain evidence="1">MRhiFer1</strain>
        <tissue evidence="1">Lung</tissue>
    </source>
</reference>
<protein>
    <submittedName>
        <fullName evidence="1">Uncharacterized protein</fullName>
    </submittedName>
</protein>
<sequence length="135" mass="15203">MNFKKLFVNHGKGKAVALFTSRWECLEINLNHLSCFQKWHLLGHLWLCIELGMPIFHESLLFQDGVSVGWFLSGPQRWLDKPLPGRCKAGSTAPSHLMLLLPTTGLLRLRFSSEPFRGLPDGNHPTGVNRDGSEP</sequence>
<dbReference type="Proteomes" id="UP000585614">
    <property type="component" value="Unassembled WGS sequence"/>
</dbReference>
<dbReference type="AlphaFoldDB" id="A0A7J7XPG0"/>
<gene>
    <name evidence="1" type="ORF">mRhiFer1_010119</name>
</gene>
<name>A0A7J7XPG0_RHIFE</name>
<proteinExistence type="predicted"/>
<evidence type="ECO:0000313" key="2">
    <source>
        <dbReference type="Proteomes" id="UP000585614"/>
    </source>
</evidence>
<organism evidence="1 2">
    <name type="scientific">Rhinolophus ferrumequinum</name>
    <name type="common">Greater horseshoe bat</name>
    <dbReference type="NCBI Taxonomy" id="59479"/>
    <lineage>
        <taxon>Eukaryota</taxon>
        <taxon>Metazoa</taxon>
        <taxon>Chordata</taxon>
        <taxon>Craniata</taxon>
        <taxon>Vertebrata</taxon>
        <taxon>Euteleostomi</taxon>
        <taxon>Mammalia</taxon>
        <taxon>Eutheria</taxon>
        <taxon>Laurasiatheria</taxon>
        <taxon>Chiroptera</taxon>
        <taxon>Yinpterochiroptera</taxon>
        <taxon>Rhinolophoidea</taxon>
        <taxon>Rhinolophidae</taxon>
        <taxon>Rhinolophinae</taxon>
        <taxon>Rhinolophus</taxon>
    </lineage>
</organism>
<comment type="caution">
    <text evidence="1">The sequence shown here is derived from an EMBL/GenBank/DDBJ whole genome shotgun (WGS) entry which is preliminary data.</text>
</comment>
<dbReference type="EMBL" id="JACAGC010000008">
    <property type="protein sequence ID" value="KAF6351601.1"/>
    <property type="molecule type" value="Genomic_DNA"/>
</dbReference>
<evidence type="ECO:0000313" key="1">
    <source>
        <dbReference type="EMBL" id="KAF6351601.1"/>
    </source>
</evidence>
<accession>A0A7J7XPG0</accession>